<sequence length="100" mass="11229">MVARCGLPSSGPDWWRAAYPLAGLGGWQTASTTVRRMTFQCRYTSSSNPCVLVIDEWMMAWLLMMNEFLDVVLGMLKGCYRLGCVLCVDALGMLTWVLVR</sequence>
<proteinExistence type="predicted"/>
<dbReference type="EMBL" id="AP014967">
    <property type="protein sequence ID" value="BAT15154.1"/>
    <property type="molecule type" value="Genomic_DNA"/>
</dbReference>
<dbReference type="PaxDb" id="39947-A0A0N7KTB5"/>
<protein>
    <submittedName>
        <fullName evidence="1">Os11g0663700 protein</fullName>
    </submittedName>
</protein>
<dbReference type="Proteomes" id="UP000059680">
    <property type="component" value="Chromosome 11"/>
</dbReference>
<keyword evidence="2" id="KW-1185">Reference proteome</keyword>
<dbReference type="InParanoid" id="A0A0N7KTB5"/>
<gene>
    <name evidence="1" type="ordered locus">Os11g0663700</name>
    <name evidence="1" type="ORF">OSNPB_110663700</name>
</gene>
<reference evidence="1 2" key="3">
    <citation type="journal article" date="2013" name="Rice">
        <title>Improvement of the Oryza sativa Nipponbare reference genome using next generation sequence and optical map data.</title>
        <authorList>
            <person name="Kawahara Y."/>
            <person name="de la Bastide M."/>
            <person name="Hamilton J.P."/>
            <person name="Kanamori H."/>
            <person name="McCombie W.R."/>
            <person name="Ouyang S."/>
            <person name="Schwartz D.C."/>
            <person name="Tanaka T."/>
            <person name="Wu J."/>
            <person name="Zhou S."/>
            <person name="Childs K.L."/>
            <person name="Davidson R.M."/>
            <person name="Lin H."/>
            <person name="Quesada-Ocampo L."/>
            <person name="Vaillancourt B."/>
            <person name="Sakai H."/>
            <person name="Lee S.S."/>
            <person name="Kim J."/>
            <person name="Numa H."/>
            <person name="Itoh T."/>
            <person name="Buell C.R."/>
            <person name="Matsumoto T."/>
        </authorList>
    </citation>
    <scope>NUCLEOTIDE SEQUENCE [LARGE SCALE GENOMIC DNA]</scope>
    <source>
        <strain evidence="2">cv. Nipponbare</strain>
    </source>
</reference>
<reference evidence="1 2" key="2">
    <citation type="journal article" date="2013" name="Plant Cell Physiol.">
        <title>Rice Annotation Project Database (RAP-DB): an integrative and interactive database for rice genomics.</title>
        <authorList>
            <person name="Sakai H."/>
            <person name="Lee S.S."/>
            <person name="Tanaka T."/>
            <person name="Numa H."/>
            <person name="Kim J."/>
            <person name="Kawahara Y."/>
            <person name="Wakimoto H."/>
            <person name="Yang C.C."/>
            <person name="Iwamoto M."/>
            <person name="Abe T."/>
            <person name="Yamada Y."/>
            <person name="Muto A."/>
            <person name="Inokuchi H."/>
            <person name="Ikemura T."/>
            <person name="Matsumoto T."/>
            <person name="Sasaki T."/>
            <person name="Itoh T."/>
        </authorList>
    </citation>
    <scope>NUCLEOTIDE SEQUENCE [LARGE SCALE GENOMIC DNA]</scope>
    <source>
        <strain evidence="2">cv. Nipponbare</strain>
    </source>
</reference>
<evidence type="ECO:0000313" key="1">
    <source>
        <dbReference type="EMBL" id="BAT15154.1"/>
    </source>
</evidence>
<dbReference type="AlphaFoldDB" id="A0A0N7KTB5"/>
<organism evidence="1 2">
    <name type="scientific">Oryza sativa subsp. japonica</name>
    <name type="common">Rice</name>
    <dbReference type="NCBI Taxonomy" id="39947"/>
    <lineage>
        <taxon>Eukaryota</taxon>
        <taxon>Viridiplantae</taxon>
        <taxon>Streptophyta</taxon>
        <taxon>Embryophyta</taxon>
        <taxon>Tracheophyta</taxon>
        <taxon>Spermatophyta</taxon>
        <taxon>Magnoliopsida</taxon>
        <taxon>Liliopsida</taxon>
        <taxon>Poales</taxon>
        <taxon>Poaceae</taxon>
        <taxon>BOP clade</taxon>
        <taxon>Oryzoideae</taxon>
        <taxon>Oryzeae</taxon>
        <taxon>Oryzinae</taxon>
        <taxon>Oryza</taxon>
        <taxon>Oryza sativa</taxon>
    </lineage>
</organism>
<accession>A0A0N7KTB5</accession>
<reference evidence="2" key="1">
    <citation type="journal article" date="2005" name="Nature">
        <title>The map-based sequence of the rice genome.</title>
        <authorList>
            <consortium name="International rice genome sequencing project (IRGSP)"/>
            <person name="Matsumoto T."/>
            <person name="Wu J."/>
            <person name="Kanamori H."/>
            <person name="Katayose Y."/>
            <person name="Fujisawa M."/>
            <person name="Namiki N."/>
            <person name="Mizuno H."/>
            <person name="Yamamoto K."/>
            <person name="Antonio B.A."/>
            <person name="Baba T."/>
            <person name="Sakata K."/>
            <person name="Nagamura Y."/>
            <person name="Aoki H."/>
            <person name="Arikawa K."/>
            <person name="Arita K."/>
            <person name="Bito T."/>
            <person name="Chiden Y."/>
            <person name="Fujitsuka N."/>
            <person name="Fukunaka R."/>
            <person name="Hamada M."/>
            <person name="Harada C."/>
            <person name="Hayashi A."/>
            <person name="Hijishita S."/>
            <person name="Honda M."/>
            <person name="Hosokawa S."/>
            <person name="Ichikawa Y."/>
            <person name="Idonuma A."/>
            <person name="Iijima M."/>
            <person name="Ikeda M."/>
            <person name="Ikeno M."/>
            <person name="Ito K."/>
            <person name="Ito S."/>
            <person name="Ito T."/>
            <person name="Ito Y."/>
            <person name="Ito Y."/>
            <person name="Iwabuchi A."/>
            <person name="Kamiya K."/>
            <person name="Karasawa W."/>
            <person name="Kurita K."/>
            <person name="Katagiri S."/>
            <person name="Kikuta A."/>
            <person name="Kobayashi H."/>
            <person name="Kobayashi N."/>
            <person name="Machita K."/>
            <person name="Maehara T."/>
            <person name="Masukawa M."/>
            <person name="Mizubayashi T."/>
            <person name="Mukai Y."/>
            <person name="Nagasaki H."/>
            <person name="Nagata Y."/>
            <person name="Naito S."/>
            <person name="Nakashima M."/>
            <person name="Nakama Y."/>
            <person name="Nakamichi Y."/>
            <person name="Nakamura M."/>
            <person name="Meguro A."/>
            <person name="Negishi M."/>
            <person name="Ohta I."/>
            <person name="Ohta T."/>
            <person name="Okamoto M."/>
            <person name="Ono N."/>
            <person name="Saji S."/>
            <person name="Sakaguchi M."/>
            <person name="Sakai K."/>
            <person name="Shibata M."/>
            <person name="Shimokawa T."/>
            <person name="Song J."/>
            <person name="Takazaki Y."/>
            <person name="Terasawa K."/>
            <person name="Tsugane M."/>
            <person name="Tsuji K."/>
            <person name="Ueda S."/>
            <person name="Waki K."/>
            <person name="Yamagata H."/>
            <person name="Yamamoto M."/>
            <person name="Yamamoto S."/>
            <person name="Yamane H."/>
            <person name="Yoshiki S."/>
            <person name="Yoshihara R."/>
            <person name="Yukawa K."/>
            <person name="Zhong H."/>
            <person name="Yano M."/>
            <person name="Yuan Q."/>
            <person name="Ouyang S."/>
            <person name="Liu J."/>
            <person name="Jones K.M."/>
            <person name="Gansberger K."/>
            <person name="Moffat K."/>
            <person name="Hill J."/>
            <person name="Bera J."/>
            <person name="Fadrosh D."/>
            <person name="Jin S."/>
            <person name="Johri S."/>
            <person name="Kim M."/>
            <person name="Overton L."/>
            <person name="Reardon M."/>
            <person name="Tsitrin T."/>
            <person name="Vuong H."/>
            <person name="Weaver B."/>
            <person name="Ciecko A."/>
            <person name="Tallon L."/>
            <person name="Jackson J."/>
            <person name="Pai G."/>
            <person name="Aken S.V."/>
            <person name="Utterback T."/>
            <person name="Reidmuller S."/>
            <person name="Feldblyum T."/>
            <person name="Hsiao J."/>
            <person name="Zismann V."/>
            <person name="Iobst S."/>
            <person name="de Vazeille A.R."/>
            <person name="Buell C.R."/>
            <person name="Ying K."/>
            <person name="Li Y."/>
            <person name="Lu T."/>
            <person name="Huang Y."/>
            <person name="Zhao Q."/>
            <person name="Feng Q."/>
            <person name="Zhang L."/>
            <person name="Zhu J."/>
            <person name="Weng Q."/>
            <person name="Mu J."/>
            <person name="Lu Y."/>
            <person name="Fan D."/>
            <person name="Liu Y."/>
            <person name="Guan J."/>
            <person name="Zhang Y."/>
            <person name="Yu S."/>
            <person name="Liu X."/>
            <person name="Zhang Y."/>
            <person name="Hong G."/>
            <person name="Han B."/>
            <person name="Choisne N."/>
            <person name="Demange N."/>
            <person name="Orjeda G."/>
            <person name="Samain S."/>
            <person name="Cattolico L."/>
            <person name="Pelletier E."/>
            <person name="Couloux A."/>
            <person name="Segurens B."/>
            <person name="Wincker P."/>
            <person name="D'Hont A."/>
            <person name="Scarpelli C."/>
            <person name="Weissenbach J."/>
            <person name="Salanoubat M."/>
            <person name="Quetier F."/>
            <person name="Yu Y."/>
            <person name="Kim H.R."/>
            <person name="Rambo T."/>
            <person name="Currie J."/>
            <person name="Collura K."/>
            <person name="Luo M."/>
            <person name="Yang T."/>
            <person name="Ammiraju J.S.S."/>
            <person name="Engler F."/>
            <person name="Soderlund C."/>
            <person name="Wing R.A."/>
            <person name="Palmer L.E."/>
            <person name="de la Bastide M."/>
            <person name="Spiegel L."/>
            <person name="Nascimento L."/>
            <person name="Zutavern T."/>
            <person name="O'Shaughnessy A."/>
            <person name="Dike S."/>
            <person name="Dedhia N."/>
            <person name="Preston R."/>
            <person name="Balija V."/>
            <person name="McCombie W.R."/>
            <person name="Chow T."/>
            <person name="Chen H."/>
            <person name="Chung M."/>
            <person name="Chen C."/>
            <person name="Shaw J."/>
            <person name="Wu H."/>
            <person name="Hsiao K."/>
            <person name="Chao Y."/>
            <person name="Chu M."/>
            <person name="Cheng C."/>
            <person name="Hour A."/>
            <person name="Lee P."/>
            <person name="Lin S."/>
            <person name="Lin Y."/>
            <person name="Liou J."/>
            <person name="Liu S."/>
            <person name="Hsing Y."/>
            <person name="Raghuvanshi S."/>
            <person name="Mohanty A."/>
            <person name="Bharti A.K."/>
            <person name="Gaur A."/>
            <person name="Gupta V."/>
            <person name="Kumar D."/>
            <person name="Ravi V."/>
            <person name="Vij S."/>
            <person name="Kapur A."/>
            <person name="Khurana P."/>
            <person name="Khurana P."/>
            <person name="Khurana J.P."/>
            <person name="Tyagi A.K."/>
            <person name="Gaikwad K."/>
            <person name="Singh A."/>
            <person name="Dalal V."/>
            <person name="Srivastava S."/>
            <person name="Dixit A."/>
            <person name="Pal A.K."/>
            <person name="Ghazi I.A."/>
            <person name="Yadav M."/>
            <person name="Pandit A."/>
            <person name="Bhargava A."/>
            <person name="Sureshbabu K."/>
            <person name="Batra K."/>
            <person name="Sharma T.R."/>
            <person name="Mohapatra T."/>
            <person name="Singh N.K."/>
            <person name="Messing J."/>
            <person name="Nelson A.B."/>
            <person name="Fuks G."/>
            <person name="Kavchok S."/>
            <person name="Keizer G."/>
            <person name="Linton E."/>
            <person name="Llaca V."/>
            <person name="Song R."/>
            <person name="Tanyolac B."/>
            <person name="Young S."/>
            <person name="Ho-Il K."/>
            <person name="Hahn J.H."/>
            <person name="Sangsakoo G."/>
            <person name="Vanavichit A."/>
            <person name="de Mattos Luiz.A.T."/>
            <person name="Zimmer P.D."/>
            <person name="Malone G."/>
            <person name="Dellagostin O."/>
            <person name="de Oliveira A.C."/>
            <person name="Bevan M."/>
            <person name="Bancroft I."/>
            <person name="Minx P."/>
            <person name="Cordum H."/>
            <person name="Wilson R."/>
            <person name="Cheng Z."/>
            <person name="Jin W."/>
            <person name="Jiang J."/>
            <person name="Leong S.A."/>
            <person name="Iwama H."/>
            <person name="Gojobori T."/>
            <person name="Itoh T."/>
            <person name="Niimura Y."/>
            <person name="Fujii Y."/>
            <person name="Habara T."/>
            <person name="Sakai H."/>
            <person name="Sato Y."/>
            <person name="Wilson G."/>
            <person name="Kumar K."/>
            <person name="McCouch S."/>
            <person name="Juretic N."/>
            <person name="Hoen D."/>
            <person name="Wright S."/>
            <person name="Bruskiewich R."/>
            <person name="Bureau T."/>
            <person name="Miyao A."/>
            <person name="Hirochika H."/>
            <person name="Nishikawa T."/>
            <person name="Kadowaki K."/>
            <person name="Sugiura M."/>
            <person name="Burr B."/>
            <person name="Sasaki T."/>
        </authorList>
    </citation>
    <scope>NUCLEOTIDE SEQUENCE [LARGE SCALE GENOMIC DNA]</scope>
    <source>
        <strain evidence="2">cv. Nipponbare</strain>
    </source>
</reference>
<name>A0A0N7KTB5_ORYSJ</name>
<evidence type="ECO:0000313" key="2">
    <source>
        <dbReference type="Proteomes" id="UP000059680"/>
    </source>
</evidence>